<dbReference type="AlphaFoldDB" id="A0A154VN85"/>
<organism evidence="2 3">
    <name type="scientific">Oceanibaculum pacificum</name>
    <dbReference type="NCBI Taxonomy" id="580166"/>
    <lineage>
        <taxon>Bacteria</taxon>
        <taxon>Pseudomonadati</taxon>
        <taxon>Pseudomonadota</taxon>
        <taxon>Alphaproteobacteria</taxon>
        <taxon>Rhodospirillales</taxon>
        <taxon>Oceanibaculaceae</taxon>
        <taxon>Oceanibaculum</taxon>
    </lineage>
</organism>
<reference evidence="2 3" key="1">
    <citation type="submission" date="2015-12" db="EMBL/GenBank/DDBJ databases">
        <title>Genome sequence of Oceanibaculum pacificum MCCC 1A02656.</title>
        <authorList>
            <person name="Lu L."/>
            <person name="Lai Q."/>
            <person name="Shao Z."/>
            <person name="Qian P."/>
        </authorList>
    </citation>
    <scope>NUCLEOTIDE SEQUENCE [LARGE SCALE GENOMIC DNA]</scope>
    <source>
        <strain evidence="2 3">MCCC 1A02656</strain>
    </source>
</reference>
<evidence type="ECO:0000313" key="2">
    <source>
        <dbReference type="EMBL" id="KZD02776.1"/>
    </source>
</evidence>
<dbReference type="InterPro" id="IPR032710">
    <property type="entry name" value="NTF2-like_dom_sf"/>
</dbReference>
<evidence type="ECO:0000313" key="3">
    <source>
        <dbReference type="Proteomes" id="UP000076400"/>
    </source>
</evidence>
<sequence>MSDLRSGFEAYAAFFERIAPGNLHELDALVTPDVRFTDPFNEITGAPAYRQVYAHMFETLDEPRFVIRTKALDGATGFYLWDFSFRRKGKPEQHLIVGTSEVHLAPDGRVSAHHDHWDAGQVYEKIPVLGALIRLVKRKLAVG</sequence>
<proteinExistence type="predicted"/>
<dbReference type="Pfam" id="PF12680">
    <property type="entry name" value="SnoaL_2"/>
    <property type="match status" value="1"/>
</dbReference>
<dbReference type="RefSeq" id="WP_067559506.1">
    <property type="nucleotide sequence ID" value="NZ_LPXN01000152.1"/>
</dbReference>
<dbReference type="Proteomes" id="UP000076400">
    <property type="component" value="Unassembled WGS sequence"/>
</dbReference>
<dbReference type="SUPFAM" id="SSF54427">
    <property type="entry name" value="NTF2-like"/>
    <property type="match status" value="1"/>
</dbReference>
<dbReference type="EMBL" id="LPXN01000152">
    <property type="protein sequence ID" value="KZD02776.1"/>
    <property type="molecule type" value="Genomic_DNA"/>
</dbReference>
<name>A0A154VN85_9PROT</name>
<gene>
    <name evidence="2" type="ORF">AUP43_13525</name>
</gene>
<dbReference type="InterPro" id="IPR037401">
    <property type="entry name" value="SnoaL-like"/>
</dbReference>
<dbReference type="Gene3D" id="3.10.450.50">
    <property type="match status" value="1"/>
</dbReference>
<accession>A0A154VN85</accession>
<dbReference type="STRING" id="580166.AUP43_13525"/>
<feature type="domain" description="SnoaL-like" evidence="1">
    <location>
        <begin position="12"/>
        <end position="113"/>
    </location>
</feature>
<protein>
    <recommendedName>
        <fullName evidence="1">SnoaL-like domain-containing protein</fullName>
    </recommendedName>
</protein>
<comment type="caution">
    <text evidence="2">The sequence shown here is derived from an EMBL/GenBank/DDBJ whole genome shotgun (WGS) entry which is preliminary data.</text>
</comment>
<dbReference type="OrthoDB" id="1115105at2"/>
<evidence type="ECO:0000259" key="1">
    <source>
        <dbReference type="Pfam" id="PF12680"/>
    </source>
</evidence>
<keyword evidence="3" id="KW-1185">Reference proteome</keyword>